<evidence type="ECO:0000256" key="1">
    <source>
        <dbReference type="ARBA" id="ARBA00004141"/>
    </source>
</evidence>
<accession>A0ABN5FLH5</accession>
<feature type="transmembrane region" description="Helical" evidence="5">
    <location>
        <begin position="50"/>
        <end position="69"/>
    </location>
</feature>
<evidence type="ECO:0008006" key="8">
    <source>
        <dbReference type="Google" id="ProtNLM"/>
    </source>
</evidence>
<gene>
    <name evidence="6" type="ORF">CSC3H3_20260</name>
</gene>
<evidence type="ECO:0000256" key="5">
    <source>
        <dbReference type="SAM" id="Phobius"/>
    </source>
</evidence>
<evidence type="ECO:0000313" key="6">
    <source>
        <dbReference type="EMBL" id="AUG54794.1"/>
    </source>
</evidence>
<organism evidence="6 7">
    <name type="scientific">Thalassospira marina</name>
    <dbReference type="NCBI Taxonomy" id="2048283"/>
    <lineage>
        <taxon>Bacteria</taxon>
        <taxon>Pseudomonadati</taxon>
        <taxon>Pseudomonadota</taxon>
        <taxon>Alphaproteobacteria</taxon>
        <taxon>Rhodospirillales</taxon>
        <taxon>Thalassospiraceae</taxon>
        <taxon>Thalassospira</taxon>
    </lineage>
</organism>
<proteinExistence type="predicted"/>
<comment type="subcellular location">
    <subcellularLocation>
        <location evidence="1">Membrane</location>
        <topology evidence="1">Multi-pass membrane protein</topology>
    </subcellularLocation>
</comment>
<keyword evidence="3 5" id="KW-1133">Transmembrane helix</keyword>
<dbReference type="InterPro" id="IPR032808">
    <property type="entry name" value="DoxX"/>
</dbReference>
<evidence type="ECO:0000256" key="2">
    <source>
        <dbReference type="ARBA" id="ARBA00022692"/>
    </source>
</evidence>
<dbReference type="EMBL" id="CP024199">
    <property type="protein sequence ID" value="AUG54794.1"/>
    <property type="molecule type" value="Genomic_DNA"/>
</dbReference>
<feature type="transmembrane region" description="Helical" evidence="5">
    <location>
        <begin position="100"/>
        <end position="118"/>
    </location>
</feature>
<dbReference type="Pfam" id="PF13564">
    <property type="entry name" value="DoxX_2"/>
    <property type="match status" value="1"/>
</dbReference>
<keyword evidence="4 5" id="KW-0472">Membrane</keyword>
<keyword evidence="2 5" id="KW-0812">Transmembrane</keyword>
<feature type="transmembrane region" description="Helical" evidence="5">
    <location>
        <begin position="74"/>
        <end position="94"/>
    </location>
</feature>
<evidence type="ECO:0000256" key="4">
    <source>
        <dbReference type="ARBA" id="ARBA00023136"/>
    </source>
</evidence>
<reference evidence="6 7" key="1">
    <citation type="submission" date="2017-10" db="EMBL/GenBank/DDBJ databases">
        <title>Biodiversity and function of Thalassospira species in the particle-attached aromatic-hydrocarbon-degrading consortia from the surface seawater of the China South Sea.</title>
        <authorList>
            <person name="Dong C."/>
            <person name="Liu R."/>
            <person name="Shao Z."/>
        </authorList>
    </citation>
    <scope>NUCLEOTIDE SEQUENCE [LARGE SCALE GENOMIC DNA]</scope>
    <source>
        <strain evidence="6 7">CSC3H3</strain>
    </source>
</reference>
<dbReference type="Proteomes" id="UP000233458">
    <property type="component" value="Chromosome"/>
</dbReference>
<dbReference type="RefSeq" id="WP_101286006.1">
    <property type="nucleotide sequence ID" value="NZ_CP024199.1"/>
</dbReference>
<evidence type="ECO:0000256" key="3">
    <source>
        <dbReference type="ARBA" id="ARBA00022989"/>
    </source>
</evidence>
<keyword evidence="7" id="KW-1185">Reference proteome</keyword>
<protein>
    <recommendedName>
        <fullName evidence="8">DoxX family protein</fullName>
    </recommendedName>
</protein>
<evidence type="ECO:0000313" key="7">
    <source>
        <dbReference type="Proteomes" id="UP000233458"/>
    </source>
</evidence>
<name>A0ABN5FLH5_9PROT</name>
<sequence length="131" mass="13670">MPDISQTPRTLWIGRAASGLVVIALLLDGASQFLAPASIAAMMQETGFDMALTPALGSIMLGCAILYALPATRFLGAILVTGFLGGAICAHFRLGEIGSAPQIASLLLGALTWGGLYLRDPRLHPLLPLTR</sequence>